<evidence type="ECO:0000256" key="8">
    <source>
        <dbReference type="SAM" id="MobiDB-lite"/>
    </source>
</evidence>
<evidence type="ECO:0000256" key="3">
    <source>
        <dbReference type="ARBA" id="ARBA00022630"/>
    </source>
</evidence>
<keyword evidence="4" id="KW-0274">FAD</keyword>
<evidence type="ECO:0000256" key="4">
    <source>
        <dbReference type="ARBA" id="ARBA00022827"/>
    </source>
</evidence>
<comment type="caution">
    <text evidence="9">The sequence shown here is derived from an EMBL/GenBank/DDBJ whole genome shotgun (WGS) entry which is preliminary data.</text>
</comment>
<feature type="non-terminal residue" evidence="9">
    <location>
        <position position="1"/>
    </location>
</feature>
<comment type="similarity">
    <text evidence="2">Belongs to the FMO family.</text>
</comment>
<evidence type="ECO:0000256" key="7">
    <source>
        <dbReference type="ARBA" id="ARBA00023033"/>
    </source>
</evidence>
<dbReference type="AlphaFoldDB" id="A0AAV6MAU7"/>
<name>A0AAV6MAU7_9ROSI</name>
<accession>A0AAV6MAU7</accession>
<keyword evidence="3" id="KW-0285">Flavoprotein</keyword>
<dbReference type="InterPro" id="IPR050346">
    <property type="entry name" value="FMO-like"/>
</dbReference>
<sequence length="506" mass="56667">MLAPLNCQPSPQLSTMPNSQSQLASRHVAVIGAGAGGIVVARELSREGHRVVVFERNSQIGGTWVYSPEIESDPLGVNPDRTRIHSSLYKSLRTNLPRELMGVRDYPFVPREGEDRDPRRFPGHREVLKYLEDFANEFGICELVRFRTEVVFVGLELGKWRIRFRCENGAVDEETFDAVVVCVGNFSLPRVAEIPGIDEWPGEQMHSHNYRSPEPFRGKVVVVIGYSSSGTDISQELIGVAKEIHIAWKSAKTELLDTQSSINSVSLHPMIESVHKDGRVVFQDGCIVSVDVILHCTGYATVDCFAFSMSAVPLPLFELQGNWVAGVLSNRIALPSKEEMLADVRAFYAALEASGKPKHLTHELGDSLPAYMNWLAATCGRPAYEEWRKEMYIATNINRLANLESFRDVWHDDELSRQAYEEFSKFTTNERSQNNSHMNISSSLTLRSTEGFLFHLESLPFSAVFMFFGSYHKGTTRSGGYVSNYSTQNRGCCAVLAMKGFQENCS</sequence>
<dbReference type="EMBL" id="JAGKQH010000016">
    <property type="protein sequence ID" value="KAG6577613.1"/>
    <property type="molecule type" value="Genomic_DNA"/>
</dbReference>
<comment type="cofactor">
    <cofactor evidence="1">
        <name>FAD</name>
        <dbReference type="ChEBI" id="CHEBI:57692"/>
    </cofactor>
</comment>
<evidence type="ECO:0000256" key="6">
    <source>
        <dbReference type="ARBA" id="ARBA00023002"/>
    </source>
</evidence>
<evidence type="ECO:0000313" key="9">
    <source>
        <dbReference type="EMBL" id="KAG6577613.1"/>
    </source>
</evidence>
<dbReference type="InterPro" id="IPR020946">
    <property type="entry name" value="Flavin_mOase-like"/>
</dbReference>
<feature type="compositionally biased region" description="Polar residues" evidence="8">
    <location>
        <begin position="7"/>
        <end position="20"/>
    </location>
</feature>
<evidence type="ECO:0000256" key="2">
    <source>
        <dbReference type="ARBA" id="ARBA00009183"/>
    </source>
</evidence>
<dbReference type="GO" id="GO:0004499">
    <property type="term" value="F:N,N-dimethylaniline monooxygenase activity"/>
    <property type="evidence" value="ECO:0007669"/>
    <property type="project" value="InterPro"/>
</dbReference>
<evidence type="ECO:0000256" key="5">
    <source>
        <dbReference type="ARBA" id="ARBA00022857"/>
    </source>
</evidence>
<proteinExistence type="inferred from homology"/>
<dbReference type="GO" id="GO:0050660">
    <property type="term" value="F:flavin adenine dinucleotide binding"/>
    <property type="evidence" value="ECO:0007669"/>
    <property type="project" value="InterPro"/>
</dbReference>
<feature type="region of interest" description="Disordered" evidence="8">
    <location>
        <begin position="1"/>
        <end position="20"/>
    </location>
</feature>
<keyword evidence="10" id="KW-1185">Reference proteome</keyword>
<evidence type="ECO:0000313" key="10">
    <source>
        <dbReference type="Proteomes" id="UP000685013"/>
    </source>
</evidence>
<dbReference type="Pfam" id="PF00743">
    <property type="entry name" value="FMO-like"/>
    <property type="match status" value="1"/>
</dbReference>
<dbReference type="GO" id="GO:0050661">
    <property type="term" value="F:NADP binding"/>
    <property type="evidence" value="ECO:0007669"/>
    <property type="project" value="InterPro"/>
</dbReference>
<gene>
    <name evidence="9" type="ORF">SDJN03_25187</name>
</gene>
<protein>
    <submittedName>
        <fullName evidence="9">Flavin-containing monooxygenase FMO GS-OX-like 3</fullName>
    </submittedName>
</protein>
<evidence type="ECO:0000256" key="1">
    <source>
        <dbReference type="ARBA" id="ARBA00001974"/>
    </source>
</evidence>
<keyword evidence="6" id="KW-0560">Oxidoreductase</keyword>
<keyword evidence="7 9" id="KW-0503">Monooxygenase</keyword>
<organism evidence="9 10">
    <name type="scientific">Cucurbita argyrosperma subsp. sororia</name>
    <dbReference type="NCBI Taxonomy" id="37648"/>
    <lineage>
        <taxon>Eukaryota</taxon>
        <taxon>Viridiplantae</taxon>
        <taxon>Streptophyta</taxon>
        <taxon>Embryophyta</taxon>
        <taxon>Tracheophyta</taxon>
        <taxon>Spermatophyta</taxon>
        <taxon>Magnoliopsida</taxon>
        <taxon>eudicotyledons</taxon>
        <taxon>Gunneridae</taxon>
        <taxon>Pentapetalae</taxon>
        <taxon>rosids</taxon>
        <taxon>fabids</taxon>
        <taxon>Cucurbitales</taxon>
        <taxon>Cucurbitaceae</taxon>
        <taxon>Cucurbiteae</taxon>
        <taxon>Cucurbita</taxon>
    </lineage>
</organism>
<keyword evidence="5" id="KW-0521">NADP</keyword>
<dbReference type="PANTHER" id="PTHR23023">
    <property type="entry name" value="DIMETHYLANILINE MONOOXYGENASE"/>
    <property type="match status" value="1"/>
</dbReference>
<reference evidence="9 10" key="1">
    <citation type="journal article" date="2021" name="Hortic Res">
        <title>The domestication of Cucurbita argyrosperma as revealed by the genome of its wild relative.</title>
        <authorList>
            <person name="Barrera-Redondo J."/>
            <person name="Sanchez-de la Vega G."/>
            <person name="Aguirre-Liguori J.A."/>
            <person name="Castellanos-Morales G."/>
            <person name="Gutierrez-Guerrero Y.T."/>
            <person name="Aguirre-Dugua X."/>
            <person name="Aguirre-Planter E."/>
            <person name="Tenaillon M.I."/>
            <person name="Lira-Saade R."/>
            <person name="Eguiarte L.E."/>
        </authorList>
    </citation>
    <scope>NUCLEOTIDE SEQUENCE [LARGE SCALE GENOMIC DNA]</scope>
    <source>
        <strain evidence="9">JBR-2021</strain>
    </source>
</reference>
<dbReference type="FunFam" id="3.50.50.60:FF:000138">
    <property type="entry name" value="Flavin-containing monooxygenase"/>
    <property type="match status" value="1"/>
</dbReference>
<dbReference type="Proteomes" id="UP000685013">
    <property type="component" value="Chromosome 16"/>
</dbReference>